<dbReference type="Gene3D" id="2.60.40.10">
    <property type="entry name" value="Immunoglobulins"/>
    <property type="match status" value="1"/>
</dbReference>
<proteinExistence type="predicted"/>
<organism evidence="1 2">
    <name type="scientific">Lacinutrix iliipiscaria</name>
    <dbReference type="NCBI Taxonomy" id="1230532"/>
    <lineage>
        <taxon>Bacteria</taxon>
        <taxon>Pseudomonadati</taxon>
        <taxon>Bacteroidota</taxon>
        <taxon>Flavobacteriia</taxon>
        <taxon>Flavobacteriales</taxon>
        <taxon>Flavobacteriaceae</taxon>
        <taxon>Lacinutrix</taxon>
    </lineage>
</organism>
<comment type="caution">
    <text evidence="1">The sequence shown here is derived from an EMBL/GenBank/DDBJ whole genome shotgun (WGS) entry which is preliminary data.</text>
</comment>
<keyword evidence="2" id="KW-1185">Reference proteome</keyword>
<dbReference type="EMBL" id="JBHUOV010000020">
    <property type="protein sequence ID" value="MFD2824834.1"/>
    <property type="molecule type" value="Genomic_DNA"/>
</dbReference>
<accession>A0ABW5WS77</accession>
<sequence>SLTRNIDVLAGNIGNDNSGLASEWSQTAWSDMSGLGNHDIEIVELANNVILTITDIHGNSSTCVAAVTVVDDTPPLAVAQDVVVELDANGNGSTSAVLVNNGSSDVCGIASLALDQTDFTCADVGNANPVVLTVTDVNGNEATATANVTVVDNYAPTAIAQDVTVVLDAAGNGSITAAEVNNGSSDACGVDTITVSPNTFDCSNVGLANVVTLVVTDINGNVSTATANVVVQDFTAPTAVCQNITLTLDGNGTAAITAADIDGGSSDSCGIALMEVDMENFDCSHLGDNTVTLTVTDNHGNQSTCTATVTVEGTIIDDLEISSSELPELCQGAVMTLTASSTNGVTYQWTTGESGESIDIAANGTYGVTATSASNCTSYAEITISDFDAGSLASAYTILATNSVHLHGANLVQSGGVGVTGNNDRIKVHRSTNIVDFAQADHVQIDWTSNVGTVIPDP</sequence>
<evidence type="ECO:0000313" key="2">
    <source>
        <dbReference type="Proteomes" id="UP001597533"/>
    </source>
</evidence>
<reference evidence="2" key="1">
    <citation type="journal article" date="2019" name="Int. J. Syst. Evol. Microbiol.">
        <title>The Global Catalogue of Microorganisms (GCM) 10K type strain sequencing project: providing services to taxonomists for standard genome sequencing and annotation.</title>
        <authorList>
            <consortium name="The Broad Institute Genomics Platform"/>
            <consortium name="The Broad Institute Genome Sequencing Center for Infectious Disease"/>
            <person name="Wu L."/>
            <person name="Ma J."/>
        </authorList>
    </citation>
    <scope>NUCLEOTIDE SEQUENCE [LARGE SCALE GENOMIC DNA]</scope>
    <source>
        <strain evidence="2">KCTC 32141</strain>
    </source>
</reference>
<evidence type="ECO:0000313" key="1">
    <source>
        <dbReference type="EMBL" id="MFD2824834.1"/>
    </source>
</evidence>
<feature type="non-terminal residue" evidence="1">
    <location>
        <position position="1"/>
    </location>
</feature>
<dbReference type="Proteomes" id="UP001597533">
    <property type="component" value="Unassembled WGS sequence"/>
</dbReference>
<evidence type="ECO:0008006" key="3">
    <source>
        <dbReference type="Google" id="ProtNLM"/>
    </source>
</evidence>
<name>A0ABW5WS77_9FLAO</name>
<feature type="non-terminal residue" evidence="1">
    <location>
        <position position="458"/>
    </location>
</feature>
<dbReference type="InterPro" id="IPR013783">
    <property type="entry name" value="Ig-like_fold"/>
</dbReference>
<protein>
    <recommendedName>
        <fullName evidence="3">HYR domain-containing protein</fullName>
    </recommendedName>
</protein>
<dbReference type="PANTHER" id="PTHR24273:SF32">
    <property type="entry name" value="HYALIN"/>
    <property type="match status" value="1"/>
</dbReference>
<dbReference type="PANTHER" id="PTHR24273">
    <property type="entry name" value="FI04643P-RELATED"/>
    <property type="match status" value="1"/>
</dbReference>
<gene>
    <name evidence="1" type="ORF">ACFS5M_14220</name>
</gene>